<keyword evidence="2" id="KW-0479">Metal-binding</keyword>
<dbReference type="GO" id="GO:0004065">
    <property type="term" value="F:arylsulfatase activity"/>
    <property type="evidence" value="ECO:0007669"/>
    <property type="project" value="TreeGrafter"/>
</dbReference>
<feature type="signal peptide" evidence="6">
    <location>
        <begin position="1"/>
        <end position="23"/>
    </location>
</feature>
<dbReference type="Gene3D" id="3.40.720.10">
    <property type="entry name" value="Alkaline Phosphatase, subunit A"/>
    <property type="match status" value="1"/>
</dbReference>
<comment type="similarity">
    <text evidence="1">Belongs to the sulfatase family.</text>
</comment>
<proteinExistence type="inferred from homology"/>
<evidence type="ECO:0000259" key="7">
    <source>
        <dbReference type="Pfam" id="PF00884"/>
    </source>
</evidence>
<dbReference type="OrthoDB" id="9765065at2"/>
<feature type="modified residue" description="3-oxoalanine (Ser)" evidence="5">
    <location>
        <position position="78"/>
    </location>
</feature>
<evidence type="ECO:0000256" key="1">
    <source>
        <dbReference type="ARBA" id="ARBA00008779"/>
    </source>
</evidence>
<evidence type="ECO:0000313" key="9">
    <source>
        <dbReference type="Proteomes" id="UP000184509"/>
    </source>
</evidence>
<dbReference type="GO" id="GO:0046872">
    <property type="term" value="F:metal ion binding"/>
    <property type="evidence" value="ECO:0007669"/>
    <property type="project" value="UniProtKB-KW"/>
</dbReference>
<dbReference type="InterPro" id="IPR050738">
    <property type="entry name" value="Sulfatase"/>
</dbReference>
<dbReference type="Gene3D" id="3.30.1120.10">
    <property type="match status" value="1"/>
</dbReference>
<dbReference type="Pfam" id="PF00884">
    <property type="entry name" value="Sulfatase"/>
    <property type="match status" value="1"/>
</dbReference>
<name>A0A1M4SID9_9BACE</name>
<keyword evidence="3" id="KW-0378">Hydrolase</keyword>
<evidence type="ECO:0000256" key="6">
    <source>
        <dbReference type="SAM" id="SignalP"/>
    </source>
</evidence>
<dbReference type="InterPro" id="IPR000917">
    <property type="entry name" value="Sulfatase_N"/>
</dbReference>
<feature type="domain" description="Sulfatase N-terminal" evidence="7">
    <location>
        <begin position="30"/>
        <end position="357"/>
    </location>
</feature>
<organism evidence="8 9">
    <name type="scientific">Bacteroides luti</name>
    <dbReference type="NCBI Taxonomy" id="1297750"/>
    <lineage>
        <taxon>Bacteria</taxon>
        <taxon>Pseudomonadati</taxon>
        <taxon>Bacteroidota</taxon>
        <taxon>Bacteroidia</taxon>
        <taxon>Bacteroidales</taxon>
        <taxon>Bacteroidaceae</taxon>
        <taxon>Bacteroides</taxon>
    </lineage>
</organism>
<keyword evidence="6" id="KW-0732">Signal</keyword>
<dbReference type="Proteomes" id="UP000184509">
    <property type="component" value="Unassembled WGS sequence"/>
</dbReference>
<gene>
    <name evidence="8" type="ORF">SAMN05444405_101108</name>
</gene>
<dbReference type="SUPFAM" id="SSF53649">
    <property type="entry name" value="Alkaline phosphatase-like"/>
    <property type="match status" value="1"/>
</dbReference>
<evidence type="ECO:0000256" key="2">
    <source>
        <dbReference type="ARBA" id="ARBA00022723"/>
    </source>
</evidence>
<evidence type="ECO:0000256" key="3">
    <source>
        <dbReference type="ARBA" id="ARBA00022801"/>
    </source>
</evidence>
<dbReference type="InterPro" id="IPR017850">
    <property type="entry name" value="Alkaline_phosphatase_core_sf"/>
</dbReference>
<sequence>MKPLIKTVPALLGGLSFFTAAHAQQESKRPNIIFILADDMGYGDLACYGNKVVKTPNIDKLASDGIRFTNCYAGSAISSPSRCSLLTGKHTGHTTIRDNFCKAGGLPGLKGTTPIRRMHLLPNDTTIATVLGSAGYRTCLVNKWHQDGFNPGAGPLDRGFDEFYGWLISTENSNTPYYYPALRFYNRDLKVIPENENNKRGIHDSDLSVNESIDFIDRNKNNPFFLYLAFDVPHEPYFINSLEPYTNSSLSDTGKLYASLITHTDEAIGRLIDHLDKTGLRDNTIIIFASDNGGAVMAPLEELNCNAGFRGRKGILYEGGIKVPFIVNCPKHIKGGQTMKNLIYFPDVMPTLADYAHAKLPQHIDGVSIKALLDGKKQDTDNRVFYWEFPGNQVAVRKGDWKIVSVKKGTKLELYNITKDPYEKTNLAEKYPEVLKDLEKEIKKSHVASPNWPLEGE</sequence>
<comment type="PTM">
    <text evidence="5">The conversion to 3-oxoalanine (also known as C-formylglycine, FGly), of a serine or cysteine residue in prokaryotes and of a cysteine residue in eukaryotes, is critical for catalytic activity.</text>
</comment>
<dbReference type="PROSITE" id="PS00523">
    <property type="entry name" value="SULFATASE_1"/>
    <property type="match status" value="1"/>
</dbReference>
<protein>
    <submittedName>
        <fullName evidence="8">Arylsulfatase A</fullName>
    </submittedName>
</protein>
<keyword evidence="4" id="KW-0106">Calcium</keyword>
<dbReference type="PANTHER" id="PTHR42693:SF53">
    <property type="entry name" value="ENDO-4-O-SULFATASE"/>
    <property type="match status" value="1"/>
</dbReference>
<dbReference type="AlphaFoldDB" id="A0A1M4SID9"/>
<feature type="chain" id="PRO_5012499695" evidence="6">
    <location>
        <begin position="24"/>
        <end position="457"/>
    </location>
</feature>
<dbReference type="RefSeq" id="WP_073398570.1">
    <property type="nucleotide sequence ID" value="NZ_FQTV01000001.1"/>
</dbReference>
<dbReference type="EMBL" id="FQTV01000001">
    <property type="protein sequence ID" value="SHE31918.1"/>
    <property type="molecule type" value="Genomic_DNA"/>
</dbReference>
<keyword evidence="9" id="KW-1185">Reference proteome</keyword>
<reference evidence="9" key="1">
    <citation type="submission" date="2016-11" db="EMBL/GenBank/DDBJ databases">
        <authorList>
            <person name="Varghese N."/>
            <person name="Submissions S."/>
        </authorList>
    </citation>
    <scope>NUCLEOTIDE SEQUENCE [LARGE SCALE GENOMIC DNA]</scope>
    <source>
        <strain evidence="9">DSM 26991</strain>
    </source>
</reference>
<evidence type="ECO:0000256" key="5">
    <source>
        <dbReference type="PIRSR" id="PIRSR600917-52"/>
    </source>
</evidence>
<dbReference type="InterPro" id="IPR024607">
    <property type="entry name" value="Sulfatase_CS"/>
</dbReference>
<evidence type="ECO:0000256" key="4">
    <source>
        <dbReference type="ARBA" id="ARBA00022837"/>
    </source>
</evidence>
<evidence type="ECO:0000313" key="8">
    <source>
        <dbReference type="EMBL" id="SHE31918.1"/>
    </source>
</evidence>
<dbReference type="STRING" id="1297750.SAMN05444405_101108"/>
<accession>A0A1M4SID9</accession>
<dbReference type="PANTHER" id="PTHR42693">
    <property type="entry name" value="ARYLSULFATASE FAMILY MEMBER"/>
    <property type="match status" value="1"/>
</dbReference>